<dbReference type="KEGG" id="pfla:Pflav_039850"/>
<dbReference type="SUPFAM" id="SSF51182">
    <property type="entry name" value="RmlC-like cupins"/>
    <property type="match status" value="1"/>
</dbReference>
<dbReference type="InterPro" id="IPR013096">
    <property type="entry name" value="Cupin_2"/>
</dbReference>
<dbReference type="GO" id="GO:0005829">
    <property type="term" value="C:cytosol"/>
    <property type="evidence" value="ECO:0007669"/>
    <property type="project" value="TreeGrafter"/>
</dbReference>
<dbReference type="GO" id="GO:0003677">
    <property type="term" value="F:DNA binding"/>
    <property type="evidence" value="ECO:0007669"/>
    <property type="project" value="UniProtKB-KW"/>
</dbReference>
<organism evidence="3 4">
    <name type="scientific">Phytohabitans flavus</name>
    <dbReference type="NCBI Taxonomy" id="1076124"/>
    <lineage>
        <taxon>Bacteria</taxon>
        <taxon>Bacillati</taxon>
        <taxon>Actinomycetota</taxon>
        <taxon>Actinomycetes</taxon>
        <taxon>Micromonosporales</taxon>
        <taxon>Micromonosporaceae</taxon>
    </lineage>
</organism>
<dbReference type="InterPro" id="IPR010982">
    <property type="entry name" value="Lambda_DNA-bd_dom_sf"/>
</dbReference>
<evidence type="ECO:0000259" key="2">
    <source>
        <dbReference type="PROSITE" id="PS50943"/>
    </source>
</evidence>
<dbReference type="Gene3D" id="2.60.120.10">
    <property type="entry name" value="Jelly Rolls"/>
    <property type="match status" value="1"/>
</dbReference>
<dbReference type="CDD" id="cd02209">
    <property type="entry name" value="cupin_XRE_C"/>
    <property type="match status" value="1"/>
</dbReference>
<dbReference type="Pfam" id="PF07883">
    <property type="entry name" value="Cupin_2"/>
    <property type="match status" value="1"/>
</dbReference>
<keyword evidence="4" id="KW-1185">Reference proteome</keyword>
<dbReference type="Gene3D" id="1.10.260.40">
    <property type="entry name" value="lambda repressor-like DNA-binding domains"/>
    <property type="match status" value="1"/>
</dbReference>
<keyword evidence="1" id="KW-0238">DNA-binding</keyword>
<dbReference type="SUPFAM" id="SSF47413">
    <property type="entry name" value="lambda repressor-like DNA-binding domains"/>
    <property type="match status" value="1"/>
</dbReference>
<gene>
    <name evidence="3" type="ORF">Pflav_039850</name>
</gene>
<dbReference type="RefSeq" id="WP_173037310.1">
    <property type="nucleotide sequence ID" value="NZ_AP022870.1"/>
</dbReference>
<dbReference type="AlphaFoldDB" id="A0A6F8XUS2"/>
<evidence type="ECO:0000313" key="4">
    <source>
        <dbReference type="Proteomes" id="UP000502508"/>
    </source>
</evidence>
<dbReference type="CDD" id="cd00093">
    <property type="entry name" value="HTH_XRE"/>
    <property type="match status" value="1"/>
</dbReference>
<dbReference type="InterPro" id="IPR001387">
    <property type="entry name" value="Cro/C1-type_HTH"/>
</dbReference>
<protein>
    <submittedName>
        <fullName evidence="3">Transcriptional regulator</fullName>
    </submittedName>
</protein>
<dbReference type="InterPro" id="IPR014710">
    <property type="entry name" value="RmlC-like_jellyroll"/>
</dbReference>
<name>A0A6F8XUS2_9ACTN</name>
<dbReference type="PANTHER" id="PTHR46797">
    <property type="entry name" value="HTH-TYPE TRANSCRIPTIONAL REGULATOR"/>
    <property type="match status" value="1"/>
</dbReference>
<dbReference type="InterPro" id="IPR050807">
    <property type="entry name" value="TransReg_Diox_bact_type"/>
</dbReference>
<reference evidence="3 4" key="2">
    <citation type="submission" date="2020-03" db="EMBL/GenBank/DDBJ databases">
        <authorList>
            <person name="Ichikawa N."/>
            <person name="Kimura A."/>
            <person name="Kitahashi Y."/>
            <person name="Uohara A."/>
        </authorList>
    </citation>
    <scope>NUCLEOTIDE SEQUENCE [LARGE SCALE GENOMIC DNA]</scope>
    <source>
        <strain evidence="3 4">NBRC 107702</strain>
    </source>
</reference>
<evidence type="ECO:0000256" key="1">
    <source>
        <dbReference type="ARBA" id="ARBA00023125"/>
    </source>
</evidence>
<dbReference type="SMART" id="SM00530">
    <property type="entry name" value="HTH_XRE"/>
    <property type="match status" value="1"/>
</dbReference>
<feature type="domain" description="HTH cro/C1-type" evidence="2">
    <location>
        <begin position="13"/>
        <end position="67"/>
    </location>
</feature>
<accession>A0A6F8XUS2</accession>
<dbReference type="GO" id="GO:0003700">
    <property type="term" value="F:DNA-binding transcription factor activity"/>
    <property type="evidence" value="ECO:0007669"/>
    <property type="project" value="TreeGrafter"/>
</dbReference>
<dbReference type="Proteomes" id="UP000502508">
    <property type="component" value="Chromosome"/>
</dbReference>
<reference evidence="3 4" key="1">
    <citation type="submission" date="2020-03" db="EMBL/GenBank/DDBJ databases">
        <title>Whole genome shotgun sequence of Phytohabitans flavus NBRC 107702.</title>
        <authorList>
            <person name="Komaki H."/>
            <person name="Tamura T."/>
        </authorList>
    </citation>
    <scope>NUCLEOTIDE SEQUENCE [LARGE SCALE GENOMIC DNA]</scope>
    <source>
        <strain evidence="3 4">NBRC 107702</strain>
    </source>
</reference>
<dbReference type="InterPro" id="IPR011051">
    <property type="entry name" value="RmlC_Cupin_sf"/>
</dbReference>
<sequence>MASSAVPPIGARLRAERRRRGVSIRGLAREIGVSASLISQIETEKSSPSVSTLYAISTALGISIEELFGPVTADETEAAPETEDADDPAEGDEAAGVRVVRLPAFAPAGDVAVVRDGPAAAALLTAALAASGAPVTATPVEVAGKRVGPVITPDEREVLTLDSGVTWELLGRMPHKHVEFLLITYQPGGTSSSSGLLMRHSGIEFGFVISGELTLSLGFETHKLTAGDAVSFDSSNPHAYRNESADPAVGVWFVLERWA</sequence>
<proteinExistence type="predicted"/>
<dbReference type="EMBL" id="AP022870">
    <property type="protein sequence ID" value="BCB77575.1"/>
    <property type="molecule type" value="Genomic_DNA"/>
</dbReference>
<dbReference type="PROSITE" id="PS50943">
    <property type="entry name" value="HTH_CROC1"/>
    <property type="match status" value="1"/>
</dbReference>
<dbReference type="Pfam" id="PF01381">
    <property type="entry name" value="HTH_3"/>
    <property type="match status" value="1"/>
</dbReference>
<evidence type="ECO:0000313" key="3">
    <source>
        <dbReference type="EMBL" id="BCB77575.1"/>
    </source>
</evidence>
<dbReference type="PANTHER" id="PTHR46797:SF1">
    <property type="entry name" value="METHYLPHOSPHONATE SYNTHASE"/>
    <property type="match status" value="1"/>
</dbReference>